<dbReference type="CDD" id="cd04183">
    <property type="entry name" value="GT2_BcE_like"/>
    <property type="match status" value="1"/>
</dbReference>
<sequence length="253" mass="27659">MTATLAITMAGFGSRFANAGYTAPKYRIEALGRPLFDWSMLALEGFRQAGWTFDFAVRAQENAEDFIRARCRALNIPLGRLLSLPAPTDGQATTALLLAEHAPADAPFAVFNIDTFVRPGAMTPAAIPPCDGWIPCFPGAGEGWSFVRLDDTGVAVELREKKRISDHATVGFYWFSSAKLYRDAYRRFFDGGGEEKGERYIAPMYNQLIADGCKLRILELALDEVGQLGTPAQVEDFIRNPPASARAVAARAS</sequence>
<dbReference type="PIRSF" id="PIRSF028162">
    <property type="entry name" value="BcbE_prd"/>
    <property type="match status" value="1"/>
</dbReference>
<proteinExistence type="predicted"/>
<dbReference type="InterPro" id="IPR016873">
    <property type="entry name" value="Caps_polysacc_synth_BcbE_prd"/>
</dbReference>
<keyword evidence="2" id="KW-1185">Reference proteome</keyword>
<dbReference type="Gene3D" id="3.90.550.10">
    <property type="entry name" value="Spore Coat Polysaccharide Biosynthesis Protein SpsA, Chain A"/>
    <property type="match status" value="1"/>
</dbReference>
<dbReference type="SUPFAM" id="SSF53448">
    <property type="entry name" value="Nucleotide-diphospho-sugar transferases"/>
    <property type="match status" value="1"/>
</dbReference>
<evidence type="ECO:0000313" key="1">
    <source>
        <dbReference type="EMBL" id="PPQ26908.1"/>
    </source>
</evidence>
<name>A0A2S6MX29_9HYPH</name>
<gene>
    <name evidence="1" type="ORF">CCR94_21015</name>
</gene>
<organism evidence="1 2">
    <name type="scientific">Rhodoblastus sphagnicola</name>
    <dbReference type="NCBI Taxonomy" id="333368"/>
    <lineage>
        <taxon>Bacteria</taxon>
        <taxon>Pseudomonadati</taxon>
        <taxon>Pseudomonadota</taxon>
        <taxon>Alphaproteobacteria</taxon>
        <taxon>Hyphomicrobiales</taxon>
        <taxon>Rhodoblastaceae</taxon>
        <taxon>Rhodoblastus</taxon>
    </lineage>
</organism>
<comment type="caution">
    <text evidence="1">The sequence shown here is derived from an EMBL/GenBank/DDBJ whole genome shotgun (WGS) entry which is preliminary data.</text>
</comment>
<dbReference type="EMBL" id="NHSJ01000129">
    <property type="protein sequence ID" value="PPQ26908.1"/>
    <property type="molecule type" value="Genomic_DNA"/>
</dbReference>
<dbReference type="RefSeq" id="WP_104509968.1">
    <property type="nucleotide sequence ID" value="NZ_JACIGC010000012.1"/>
</dbReference>
<dbReference type="Proteomes" id="UP000239089">
    <property type="component" value="Unassembled WGS sequence"/>
</dbReference>
<reference evidence="1 2" key="1">
    <citation type="journal article" date="2018" name="Arch. Microbiol.">
        <title>New insights into the metabolic potential of the phototrophic purple bacterium Rhodopila globiformis DSM 161(T) from its draft genome sequence and evidence for a vanadium-dependent nitrogenase.</title>
        <authorList>
            <person name="Imhoff J.F."/>
            <person name="Rahn T."/>
            <person name="Kunzel S."/>
            <person name="Neulinger S.C."/>
        </authorList>
    </citation>
    <scope>NUCLEOTIDE SEQUENCE [LARGE SCALE GENOMIC DNA]</scope>
    <source>
        <strain evidence="1 2">DSM 16996</strain>
    </source>
</reference>
<dbReference type="OrthoDB" id="9788272at2"/>
<protein>
    <submittedName>
        <fullName evidence="1">dTDP-glucose pyrophosphorylase</fullName>
    </submittedName>
</protein>
<dbReference type="InterPro" id="IPR029044">
    <property type="entry name" value="Nucleotide-diphossugar_trans"/>
</dbReference>
<evidence type="ECO:0000313" key="2">
    <source>
        <dbReference type="Proteomes" id="UP000239089"/>
    </source>
</evidence>
<dbReference type="AlphaFoldDB" id="A0A2S6MX29"/>
<accession>A0A2S6MX29</accession>